<dbReference type="EMBL" id="FR718724">
    <property type="protein sequence ID" value="CBX73328.1"/>
    <property type="molecule type" value="Genomic_DNA"/>
</dbReference>
<name>F4N5H0_YEREN</name>
<evidence type="ECO:0000313" key="2">
    <source>
        <dbReference type="EMBL" id="CBX73328.1"/>
    </source>
</evidence>
<dbReference type="GO" id="GO:1901135">
    <property type="term" value="P:carbohydrate derivative metabolic process"/>
    <property type="evidence" value="ECO:0007669"/>
    <property type="project" value="InterPro"/>
</dbReference>
<organism evidence="2">
    <name type="scientific">Yersinia enterocolitica W22703</name>
    <dbReference type="NCBI Taxonomy" id="913028"/>
    <lineage>
        <taxon>Bacteria</taxon>
        <taxon>Pseudomonadati</taxon>
        <taxon>Pseudomonadota</taxon>
        <taxon>Gammaproteobacteria</taxon>
        <taxon>Enterobacterales</taxon>
        <taxon>Yersiniaceae</taxon>
        <taxon>Yersinia</taxon>
    </lineage>
</organism>
<reference evidence="2" key="1">
    <citation type="journal article" date="2011" name="BMC Genomics">
        <title>Shotgun sequencing of Yersinia enterocolitica strain W22703 (biotype 2, serotype O:9): genomic evidence for oscillation between invertebrates and mammals.</title>
        <authorList>
            <person name="Fuchs T.M."/>
            <person name="Brandt K."/>
            <person name="Starke M."/>
            <person name="Rattei T."/>
        </authorList>
    </citation>
    <scope>NUCLEOTIDE SEQUENCE</scope>
</reference>
<dbReference type="GO" id="GO:0016853">
    <property type="term" value="F:isomerase activity"/>
    <property type="evidence" value="ECO:0007669"/>
    <property type="project" value="UniProtKB-KW"/>
</dbReference>
<keyword evidence="2" id="KW-0413">Isomerase</keyword>
<proteinExistence type="predicted"/>
<dbReference type="SUPFAM" id="SSF53697">
    <property type="entry name" value="SIS domain"/>
    <property type="match status" value="1"/>
</dbReference>
<dbReference type="InterPro" id="IPR001347">
    <property type="entry name" value="SIS_dom"/>
</dbReference>
<sequence>MTNPLLTYARETLEIELTEAQRLLSRLDNNFVHACELLLACTGKAVVSGIGKSGHIGKKIAASLASTGTPSFFVHPPKHYTAIWG</sequence>
<dbReference type="Gene3D" id="3.40.50.10490">
    <property type="entry name" value="Glucose-6-phosphate isomerase like protein, domain 1"/>
    <property type="match status" value="1"/>
</dbReference>
<gene>
    <name evidence="2" type="ORF">YEW_CI09920</name>
</gene>
<dbReference type="AlphaFoldDB" id="F4N5H0"/>
<dbReference type="Pfam" id="PF01380">
    <property type="entry name" value="SIS"/>
    <property type="match status" value="1"/>
</dbReference>
<evidence type="ECO:0000259" key="1">
    <source>
        <dbReference type="Pfam" id="PF01380"/>
    </source>
</evidence>
<dbReference type="PANTHER" id="PTHR42745">
    <property type="match status" value="1"/>
</dbReference>
<keyword evidence="2" id="KW-0560">Oxidoreductase</keyword>
<feature type="domain" description="SIS" evidence="1">
    <location>
        <begin position="39"/>
        <end position="76"/>
    </location>
</feature>
<accession>F4N5H0</accession>
<dbReference type="PANTHER" id="PTHR42745:SF2">
    <property type="entry name" value="ARABINOSE 5-PHOSPHATE ISOMERASE GUTQ"/>
    <property type="match status" value="1"/>
</dbReference>
<protein>
    <recommendedName>
        <fullName evidence="1">SIS domain-containing protein</fullName>
    </recommendedName>
</protein>
<dbReference type="GO" id="GO:0097367">
    <property type="term" value="F:carbohydrate derivative binding"/>
    <property type="evidence" value="ECO:0007669"/>
    <property type="project" value="InterPro"/>
</dbReference>
<dbReference type="GO" id="GO:0016491">
    <property type="term" value="F:oxidoreductase activity"/>
    <property type="evidence" value="ECO:0007669"/>
    <property type="project" value="UniProtKB-KW"/>
</dbReference>
<dbReference type="InterPro" id="IPR050986">
    <property type="entry name" value="GutQ/KpsF_isomerases"/>
</dbReference>
<dbReference type="InterPro" id="IPR046348">
    <property type="entry name" value="SIS_dom_sf"/>
</dbReference>